<evidence type="ECO:0000313" key="3">
    <source>
        <dbReference type="Proteomes" id="UP001250932"/>
    </source>
</evidence>
<gene>
    <name evidence="2" type="ORF">PPG34_04830</name>
</gene>
<dbReference type="RefSeq" id="WP_313832012.1">
    <property type="nucleotide sequence ID" value="NZ_JAQOUE010000001.1"/>
</dbReference>
<dbReference type="InterPro" id="IPR055259">
    <property type="entry name" value="YkvP/CgeB_Glyco_trans-like"/>
</dbReference>
<keyword evidence="3" id="KW-1185">Reference proteome</keyword>
<feature type="domain" description="Spore protein YkvP/CgeB glycosyl transferase-like" evidence="1">
    <location>
        <begin position="172"/>
        <end position="305"/>
    </location>
</feature>
<organism evidence="2 3">
    <name type="scientific">Candidatus Nitronereus thalassa</name>
    <dbReference type="NCBI Taxonomy" id="3020898"/>
    <lineage>
        <taxon>Bacteria</taxon>
        <taxon>Pseudomonadati</taxon>
        <taxon>Nitrospirota</taxon>
        <taxon>Nitrospiria</taxon>
        <taxon>Nitrospirales</taxon>
        <taxon>Nitrospiraceae</taxon>
        <taxon>Candidatus Nitronereus</taxon>
    </lineage>
</organism>
<name>A0ABU3K5L8_9BACT</name>
<reference evidence="2 3" key="1">
    <citation type="journal article" date="2023" name="ISME J.">
        <title>Cultivation and genomic characterization of novel and ubiquitous marine nitrite-oxidizing bacteria from the Nitrospirales.</title>
        <authorList>
            <person name="Mueller A.J."/>
            <person name="Daebeler A."/>
            <person name="Herbold C.W."/>
            <person name="Kirkegaard R.H."/>
            <person name="Daims H."/>
        </authorList>
    </citation>
    <scope>NUCLEOTIDE SEQUENCE [LARGE SCALE GENOMIC DNA]</scope>
    <source>
        <strain evidence="2 3">EB</strain>
    </source>
</reference>
<comment type="caution">
    <text evidence="2">The sequence shown here is derived from an EMBL/GenBank/DDBJ whole genome shotgun (WGS) entry which is preliminary data.</text>
</comment>
<evidence type="ECO:0000259" key="1">
    <source>
        <dbReference type="Pfam" id="PF13524"/>
    </source>
</evidence>
<evidence type="ECO:0000313" key="2">
    <source>
        <dbReference type="EMBL" id="MDT7041664.1"/>
    </source>
</evidence>
<dbReference type="EMBL" id="JAQOUE010000001">
    <property type="protein sequence ID" value="MDT7041664.1"/>
    <property type="molecule type" value="Genomic_DNA"/>
</dbReference>
<accession>A0ABU3K5L8</accession>
<dbReference type="Proteomes" id="UP001250932">
    <property type="component" value="Unassembled WGS sequence"/>
</dbReference>
<dbReference type="Pfam" id="PF13524">
    <property type="entry name" value="Glyco_trans_1_2"/>
    <property type="match status" value="1"/>
</dbReference>
<sequence>MSLLVIGPDGPDARFNDMYHPITLERYSGFSVHRINPELIYREGGYSALEHEVLRSIAIHKIRIVIYALGTEFDFHPEFLENAIGDTFRVLILGDDEHYFDVSHRYYAQCFDLVLTSNPLHERYRLYGIDAMLLPGIYSTAQFNPGEHKGKTIDVSFIGAMRGKVGRVSYAEALKESGVELQLFGSGTEAGVLSREMVAETYRCTRINLNFTGGNITTPLDAHLSINRRVRQVKGRCSMISLCGSFVLSEYAPGLEKLFDIGKEIDVFHDEEELVEKAKYYLQHEDAREKMAARAHIRALEYYDEAKYWARMGRIIEERATEKEKGCSRRLPLYLDSPFWSAFGSWRFKYIVLFLFSGRLGLFFNEIALLLQTGRFNPSAAISFGGLGLHVACQGSKPATWAAGIVRGIRRFLKGVR</sequence>
<proteinExistence type="predicted"/>
<protein>
    <submittedName>
        <fullName evidence="2">Glycosyltransferase</fullName>
    </submittedName>
</protein>